<keyword evidence="8" id="KW-1185">Reference proteome</keyword>
<dbReference type="GO" id="GO:0009055">
    <property type="term" value="F:electron transfer activity"/>
    <property type="evidence" value="ECO:0007669"/>
    <property type="project" value="InterPro"/>
</dbReference>
<dbReference type="PANTHER" id="PTHR23150:SF19">
    <property type="entry name" value="FORMYLGLYCINE-GENERATING ENZYME"/>
    <property type="match status" value="1"/>
</dbReference>
<dbReference type="Gene3D" id="3.90.1580.10">
    <property type="entry name" value="paralog of FGE (formylglycine-generating enzyme)"/>
    <property type="match status" value="1"/>
</dbReference>
<accession>W4M601</accession>
<dbReference type="PROSITE" id="PS51007">
    <property type="entry name" value="CYTC"/>
    <property type="match status" value="1"/>
</dbReference>
<evidence type="ECO:0000256" key="1">
    <source>
        <dbReference type="ARBA" id="ARBA00022617"/>
    </source>
</evidence>
<dbReference type="GO" id="GO:0020037">
    <property type="term" value="F:heme binding"/>
    <property type="evidence" value="ECO:0007669"/>
    <property type="project" value="InterPro"/>
</dbReference>
<comment type="caution">
    <text evidence="7">The sequence shown here is derived from an EMBL/GenBank/DDBJ whole genome shotgun (WGS) entry which is preliminary data.</text>
</comment>
<dbReference type="InterPro" id="IPR005532">
    <property type="entry name" value="SUMF_dom"/>
</dbReference>
<organism evidence="7 8">
    <name type="scientific">Candidatus Entotheonella gemina</name>
    <dbReference type="NCBI Taxonomy" id="1429439"/>
    <lineage>
        <taxon>Bacteria</taxon>
        <taxon>Pseudomonadati</taxon>
        <taxon>Nitrospinota/Tectimicrobiota group</taxon>
        <taxon>Candidatus Tectimicrobiota</taxon>
        <taxon>Candidatus Entotheonellia</taxon>
        <taxon>Candidatus Entotheonellales</taxon>
        <taxon>Candidatus Entotheonellaceae</taxon>
        <taxon>Candidatus Entotheonella</taxon>
    </lineage>
</organism>
<evidence type="ECO:0000259" key="6">
    <source>
        <dbReference type="PROSITE" id="PS51007"/>
    </source>
</evidence>
<keyword evidence="1 4" id="KW-0349">Heme</keyword>
<dbReference type="Pfam" id="PF03781">
    <property type="entry name" value="FGE-sulfatase"/>
    <property type="match status" value="1"/>
</dbReference>
<dbReference type="InterPro" id="IPR042095">
    <property type="entry name" value="SUMF_sf"/>
</dbReference>
<dbReference type="GO" id="GO:0046872">
    <property type="term" value="F:metal ion binding"/>
    <property type="evidence" value="ECO:0007669"/>
    <property type="project" value="UniProtKB-KW"/>
</dbReference>
<dbReference type="SUPFAM" id="SSF46626">
    <property type="entry name" value="Cytochrome c"/>
    <property type="match status" value="1"/>
</dbReference>
<dbReference type="InterPro" id="IPR036909">
    <property type="entry name" value="Cyt_c-like_dom_sf"/>
</dbReference>
<dbReference type="Proteomes" id="UP000019140">
    <property type="component" value="Unassembled WGS sequence"/>
</dbReference>
<dbReference type="PANTHER" id="PTHR23150">
    <property type="entry name" value="SULFATASE MODIFYING FACTOR 1, 2"/>
    <property type="match status" value="1"/>
</dbReference>
<gene>
    <name evidence="7" type="ORF">ETSY2_21900</name>
</gene>
<evidence type="ECO:0000256" key="5">
    <source>
        <dbReference type="SAM" id="MobiDB-lite"/>
    </source>
</evidence>
<dbReference type="InterPro" id="IPR016187">
    <property type="entry name" value="CTDL_fold"/>
</dbReference>
<dbReference type="AlphaFoldDB" id="W4M601"/>
<dbReference type="Gene3D" id="1.10.760.10">
    <property type="entry name" value="Cytochrome c-like domain"/>
    <property type="match status" value="1"/>
</dbReference>
<dbReference type="GO" id="GO:0120147">
    <property type="term" value="F:formylglycine-generating oxidase activity"/>
    <property type="evidence" value="ECO:0007669"/>
    <property type="project" value="TreeGrafter"/>
</dbReference>
<keyword evidence="2 4" id="KW-0479">Metal-binding</keyword>
<feature type="region of interest" description="Disordered" evidence="5">
    <location>
        <begin position="130"/>
        <end position="154"/>
    </location>
</feature>
<evidence type="ECO:0000313" key="8">
    <source>
        <dbReference type="Proteomes" id="UP000019140"/>
    </source>
</evidence>
<dbReference type="InterPro" id="IPR051043">
    <property type="entry name" value="Sulfatase_Mod_Factor_Kinase"/>
</dbReference>
<feature type="domain" description="Cytochrome c" evidence="6">
    <location>
        <begin position="33"/>
        <end position="111"/>
    </location>
</feature>
<evidence type="ECO:0000256" key="3">
    <source>
        <dbReference type="ARBA" id="ARBA00023004"/>
    </source>
</evidence>
<evidence type="ECO:0000256" key="2">
    <source>
        <dbReference type="ARBA" id="ARBA00022723"/>
    </source>
</evidence>
<evidence type="ECO:0000256" key="4">
    <source>
        <dbReference type="PROSITE-ProRule" id="PRU00433"/>
    </source>
</evidence>
<dbReference type="HOGENOM" id="CLU_899205_0_0_7"/>
<reference evidence="7 8" key="1">
    <citation type="journal article" date="2014" name="Nature">
        <title>An environmental bacterial taxon with a large and distinct metabolic repertoire.</title>
        <authorList>
            <person name="Wilson M.C."/>
            <person name="Mori T."/>
            <person name="Ruckert C."/>
            <person name="Uria A.R."/>
            <person name="Helf M.J."/>
            <person name="Takada K."/>
            <person name="Gernert C."/>
            <person name="Steffens U.A."/>
            <person name="Heycke N."/>
            <person name="Schmitt S."/>
            <person name="Rinke C."/>
            <person name="Helfrich E.J."/>
            <person name="Brachmann A.O."/>
            <person name="Gurgui C."/>
            <person name="Wakimoto T."/>
            <person name="Kracht M."/>
            <person name="Crusemann M."/>
            <person name="Hentschel U."/>
            <person name="Abe I."/>
            <person name="Matsunaga S."/>
            <person name="Kalinowski J."/>
            <person name="Takeyama H."/>
            <person name="Piel J."/>
        </authorList>
    </citation>
    <scope>NUCLEOTIDE SEQUENCE [LARGE SCALE GENOMIC DNA]</scope>
    <source>
        <strain evidence="8">TSY2</strain>
    </source>
</reference>
<dbReference type="SUPFAM" id="SSF56436">
    <property type="entry name" value="C-type lectin-like"/>
    <property type="match status" value="1"/>
</dbReference>
<evidence type="ECO:0000313" key="7">
    <source>
        <dbReference type="EMBL" id="ETX05613.1"/>
    </source>
</evidence>
<dbReference type="InterPro" id="IPR009056">
    <property type="entry name" value="Cyt_c-like_dom"/>
</dbReference>
<protein>
    <recommendedName>
        <fullName evidence="6">Cytochrome c domain-containing protein</fullName>
    </recommendedName>
</protein>
<name>W4M601_9BACT</name>
<keyword evidence="3 4" id="KW-0408">Iron</keyword>
<proteinExistence type="predicted"/>
<sequence>MVLIAMVCIAANLPYMTLDGAAAHHDPNHDATGDVIPVRQLLDIYECSRCHRLNTPHRLIGPSLWQLGKRKTAAAVRASLLDPNAIIVPGFPAGLMQKRLQEVGFYSDIARRPAVLDRIVAYLIGPRDMASSTDTDSDTTRVQPPAPSSGSTIDTAAVTKQQFAAFIADGGYTTKRYWDRIGWASVIRRRHRSQPSGWDPGRDTSSSEPLVGVNWYEADAYCRWLGKTLPSVQEWERACVDMPMWSDAPPQSALQWEWTADAIWKAALAGADHSRDHCTERVVSHRALDGHRTGFRCRAITR</sequence>
<dbReference type="EMBL" id="AZHX01000914">
    <property type="protein sequence ID" value="ETX05613.1"/>
    <property type="molecule type" value="Genomic_DNA"/>
</dbReference>